<evidence type="ECO:0000256" key="4">
    <source>
        <dbReference type="ARBA" id="ARBA00022741"/>
    </source>
</evidence>
<dbReference type="EMBL" id="FWXF01000022">
    <property type="protein sequence ID" value="SMC27585.1"/>
    <property type="molecule type" value="Genomic_DNA"/>
</dbReference>
<dbReference type="PANTHER" id="PTHR43555">
    <property type="entry name" value="PHOSPHORIBOSYLFORMYLGLYCINAMIDINE SYNTHASE SUBUNIT PURL"/>
    <property type="match status" value="1"/>
</dbReference>
<feature type="binding site" evidence="8">
    <location>
        <position position="501"/>
    </location>
    <ligand>
        <name>Mg(2+)</name>
        <dbReference type="ChEBI" id="CHEBI:18420"/>
        <label>2</label>
    </ligand>
</feature>
<feature type="domain" description="PurM-like N-terminal" evidence="9">
    <location>
        <begin position="678"/>
        <end position="785"/>
    </location>
</feature>
<comment type="similarity">
    <text evidence="8">Belongs to the FGAMS family.</text>
</comment>
<evidence type="ECO:0000256" key="2">
    <source>
        <dbReference type="ARBA" id="ARBA00022598"/>
    </source>
</evidence>
<dbReference type="InterPro" id="IPR036676">
    <property type="entry name" value="PurM-like_C_sf"/>
</dbReference>
<comment type="pathway">
    <text evidence="8">Purine metabolism; IMP biosynthesis via de novo pathway; 5-amino-1-(5-phospho-D-ribosyl)imidazole from N(2)-formyl-N(1)-(5-phospho-D-ribosyl)glycinamide: step 1/2.</text>
</comment>
<keyword evidence="7 8" id="KW-0460">Magnesium</keyword>
<dbReference type="STRING" id="1121390.SAMN02746041_02995"/>
<dbReference type="GO" id="GO:0004642">
    <property type="term" value="F:phosphoribosylformylglycinamidine synthase activity"/>
    <property type="evidence" value="ECO:0007669"/>
    <property type="project" value="UniProtKB-UniRule"/>
</dbReference>
<reference evidence="12 13" key="1">
    <citation type="submission" date="2017-04" db="EMBL/GenBank/DDBJ databases">
        <authorList>
            <person name="Afonso C.L."/>
            <person name="Miller P.J."/>
            <person name="Scott M.A."/>
            <person name="Spackman E."/>
            <person name="Goraichik I."/>
            <person name="Dimitrov K.M."/>
            <person name="Suarez D.L."/>
            <person name="Swayne D.E."/>
        </authorList>
    </citation>
    <scope>NUCLEOTIDE SEQUENCE [LARGE SCALE GENOMIC DNA]</scope>
    <source>
        <strain evidence="12 13">DSM 13146</strain>
    </source>
</reference>
<comment type="subcellular location">
    <subcellularLocation>
        <location evidence="8">Cytoplasm</location>
    </subcellularLocation>
</comment>
<dbReference type="GO" id="GO:0000287">
    <property type="term" value="F:magnesium ion binding"/>
    <property type="evidence" value="ECO:0007669"/>
    <property type="project" value="UniProtKB-UniRule"/>
</dbReference>
<keyword evidence="13" id="KW-1185">Reference proteome</keyword>
<dbReference type="Pfam" id="PF18072">
    <property type="entry name" value="FGAR-AT_linker"/>
    <property type="match status" value="1"/>
</dbReference>
<dbReference type="Gene3D" id="3.90.650.10">
    <property type="entry name" value="PurM-like C-terminal domain"/>
    <property type="match status" value="2"/>
</dbReference>
<protein>
    <recommendedName>
        <fullName evidence="8">Phosphoribosylformylglycinamidine synthase subunit PurL</fullName>
        <shortName evidence="8">FGAM synthase</shortName>
        <ecNumber evidence="8">6.3.5.3</ecNumber>
    </recommendedName>
    <alternativeName>
        <fullName evidence="8">Formylglycinamide ribonucleotide amidotransferase subunit II</fullName>
        <shortName evidence="8">FGAR amidotransferase II</shortName>
        <shortName evidence="8">FGAR-AT II</shortName>
    </alternativeName>
    <alternativeName>
        <fullName evidence="8">Glutamine amidotransferase PurL</fullName>
    </alternativeName>
    <alternativeName>
        <fullName evidence="8">Phosphoribosylformylglycinamidine synthase subunit II</fullName>
    </alternativeName>
</protein>
<accession>A0A1W1XUP7</accession>
<dbReference type="InterPro" id="IPR041609">
    <property type="entry name" value="PurL_linker"/>
</dbReference>
<name>A0A1W1XUP7_9BACT</name>
<evidence type="ECO:0000256" key="6">
    <source>
        <dbReference type="ARBA" id="ARBA00022840"/>
    </source>
</evidence>
<dbReference type="SUPFAM" id="SSF56042">
    <property type="entry name" value="PurM C-terminal domain-like"/>
    <property type="match status" value="2"/>
</dbReference>
<dbReference type="UniPathway" id="UPA00074">
    <property type="reaction ID" value="UER00128"/>
</dbReference>
<dbReference type="GO" id="GO:0005737">
    <property type="term" value="C:cytoplasm"/>
    <property type="evidence" value="ECO:0007669"/>
    <property type="project" value="UniProtKB-SubCell"/>
</dbReference>
<feature type="binding site" evidence="8">
    <location>
        <position position="737"/>
    </location>
    <ligand>
        <name>ATP</name>
        <dbReference type="ChEBI" id="CHEBI:30616"/>
    </ligand>
</feature>
<gene>
    <name evidence="8" type="primary">purL</name>
    <name evidence="12" type="ORF">SAMN02746041_02995</name>
</gene>
<comment type="catalytic activity">
    <reaction evidence="8">
        <text>N(2)-formyl-N(1)-(5-phospho-beta-D-ribosyl)glycinamide + L-glutamine + ATP + H2O = 2-formamido-N(1)-(5-O-phospho-beta-D-ribosyl)acetamidine + L-glutamate + ADP + phosphate + H(+)</text>
        <dbReference type="Rhea" id="RHEA:17129"/>
        <dbReference type="ChEBI" id="CHEBI:15377"/>
        <dbReference type="ChEBI" id="CHEBI:15378"/>
        <dbReference type="ChEBI" id="CHEBI:29985"/>
        <dbReference type="ChEBI" id="CHEBI:30616"/>
        <dbReference type="ChEBI" id="CHEBI:43474"/>
        <dbReference type="ChEBI" id="CHEBI:58359"/>
        <dbReference type="ChEBI" id="CHEBI:147286"/>
        <dbReference type="ChEBI" id="CHEBI:147287"/>
        <dbReference type="ChEBI" id="CHEBI:456216"/>
        <dbReference type="EC" id="6.3.5.3"/>
    </reaction>
</comment>
<dbReference type="InterPro" id="IPR036604">
    <property type="entry name" value="PurS-like_sf"/>
</dbReference>
<evidence type="ECO:0000256" key="5">
    <source>
        <dbReference type="ARBA" id="ARBA00022755"/>
    </source>
</evidence>
<feature type="binding site" evidence="8">
    <location>
        <position position="785"/>
    </location>
    <ligand>
        <name>substrate</name>
    </ligand>
</feature>
<dbReference type="Proteomes" id="UP000192783">
    <property type="component" value="Unassembled WGS sequence"/>
</dbReference>
<dbReference type="CDD" id="cd02204">
    <property type="entry name" value="PurL_repeat2"/>
    <property type="match status" value="1"/>
</dbReference>
<dbReference type="EC" id="6.3.5.3" evidence="8"/>
<feature type="domain" description="Phosphoribosylformylglycinamidine synthase linker" evidence="11">
    <location>
        <begin position="192"/>
        <end position="250"/>
    </location>
</feature>
<proteinExistence type="inferred from homology"/>
<dbReference type="AlphaFoldDB" id="A0A1W1XUP7"/>
<evidence type="ECO:0000313" key="13">
    <source>
        <dbReference type="Proteomes" id="UP000192783"/>
    </source>
</evidence>
<keyword evidence="6 8" id="KW-0067">ATP-binding</keyword>
<dbReference type="SUPFAM" id="SSF82697">
    <property type="entry name" value="PurS-like"/>
    <property type="match status" value="1"/>
</dbReference>
<keyword evidence="2 8" id="KW-0436">Ligase</keyword>
<organism evidence="12 13">
    <name type="scientific">Desulfacinum hydrothermale DSM 13146</name>
    <dbReference type="NCBI Taxonomy" id="1121390"/>
    <lineage>
        <taxon>Bacteria</taxon>
        <taxon>Pseudomonadati</taxon>
        <taxon>Thermodesulfobacteriota</taxon>
        <taxon>Syntrophobacteria</taxon>
        <taxon>Syntrophobacterales</taxon>
        <taxon>Syntrophobacteraceae</taxon>
        <taxon>Desulfacinum</taxon>
    </lineage>
</organism>
<feature type="binding site" evidence="8">
    <location>
        <position position="340"/>
    </location>
    <ligand>
        <name>Mg(2+)</name>
        <dbReference type="ChEBI" id="CHEBI:18420"/>
        <label>2</label>
    </ligand>
</feature>
<evidence type="ECO:0000259" key="9">
    <source>
        <dbReference type="Pfam" id="PF00586"/>
    </source>
</evidence>
<dbReference type="Pfam" id="PF02769">
    <property type="entry name" value="AIRS_C"/>
    <property type="match status" value="2"/>
</dbReference>
<dbReference type="InterPro" id="IPR036921">
    <property type="entry name" value="PurM-like_N_sf"/>
</dbReference>
<dbReference type="CDD" id="cd02203">
    <property type="entry name" value="PurL_repeat1"/>
    <property type="match status" value="1"/>
</dbReference>
<comment type="subunit">
    <text evidence="8">Monomer. Part of the FGAM synthase complex composed of 1 PurL, 1 PurQ and 2 PurS subunits.</text>
</comment>
<dbReference type="Gene3D" id="3.30.1330.10">
    <property type="entry name" value="PurM-like, N-terminal domain"/>
    <property type="match status" value="2"/>
</dbReference>
<feature type="active site" evidence="8">
    <location>
        <position position="247"/>
    </location>
</feature>
<evidence type="ECO:0000256" key="7">
    <source>
        <dbReference type="ARBA" id="ARBA00022842"/>
    </source>
</evidence>
<dbReference type="HAMAP" id="MF_00420">
    <property type="entry name" value="PurL_2"/>
    <property type="match status" value="1"/>
</dbReference>
<dbReference type="InterPro" id="IPR010918">
    <property type="entry name" value="PurM-like_C_dom"/>
</dbReference>
<dbReference type="GO" id="GO:0006189">
    <property type="term" value="P:'de novo' IMP biosynthetic process"/>
    <property type="evidence" value="ECO:0007669"/>
    <property type="project" value="UniProtKB-UniRule"/>
</dbReference>
<dbReference type="Pfam" id="PF00586">
    <property type="entry name" value="AIRS"/>
    <property type="match status" value="2"/>
</dbReference>
<feature type="domain" description="PurM-like C-terminal" evidence="10">
    <location>
        <begin position="437"/>
        <end position="588"/>
    </location>
</feature>
<dbReference type="SUPFAM" id="SSF55326">
    <property type="entry name" value="PurM N-terminal domain-like"/>
    <property type="match status" value="2"/>
</dbReference>
<keyword evidence="3 8" id="KW-0479">Metal-binding</keyword>
<feature type="binding site" evidence="8">
    <location>
        <begin position="544"/>
        <end position="546"/>
    </location>
    <ligand>
        <name>substrate</name>
    </ligand>
</feature>
<keyword evidence="1 8" id="KW-0963">Cytoplasm</keyword>
<keyword evidence="4 8" id="KW-0547">Nucleotide-binding</keyword>
<feature type="binding site" evidence="8">
    <location>
        <position position="473"/>
    </location>
    <ligand>
        <name>substrate</name>
    </ligand>
</feature>
<dbReference type="PANTHER" id="PTHR43555:SF1">
    <property type="entry name" value="PHOSPHORIBOSYLFORMYLGLYCINAMIDINE SYNTHASE SUBUNIT PURL"/>
    <property type="match status" value="1"/>
</dbReference>
<dbReference type="GO" id="GO:0005524">
    <property type="term" value="F:ATP binding"/>
    <property type="evidence" value="ECO:0007669"/>
    <property type="project" value="UniProtKB-UniRule"/>
</dbReference>
<evidence type="ECO:0000256" key="1">
    <source>
        <dbReference type="ARBA" id="ARBA00022490"/>
    </source>
</evidence>
<dbReference type="Gene3D" id="3.30.1280.10">
    <property type="entry name" value="Phosphoribosylformylglycinamidine synthase subunit PurS"/>
    <property type="match status" value="2"/>
</dbReference>
<comment type="function">
    <text evidence="8">Part of the phosphoribosylformylglycinamidine synthase complex involved in the purines biosynthetic pathway. Catalyzes the ATP-dependent conversion of formylglycinamide ribonucleotide (FGAR) and glutamine to yield formylglycinamidine ribonucleotide (FGAM) and glutamate. The FGAM synthase complex is composed of three subunits. PurQ produces an ammonia molecule by converting glutamine to glutamate. PurL transfers the ammonia molecule to FGAR to form FGAM in an ATP-dependent manner. PurS interacts with PurQ and PurL and is thought to assist in the transfer of the ammonia molecule from PurQ to PurL.</text>
</comment>
<evidence type="ECO:0000256" key="8">
    <source>
        <dbReference type="HAMAP-Rule" id="MF_00420"/>
    </source>
</evidence>
<dbReference type="OrthoDB" id="9804441at2"/>
<evidence type="ECO:0000256" key="3">
    <source>
        <dbReference type="ARBA" id="ARBA00022723"/>
    </source>
</evidence>
<comment type="caution">
    <text evidence="8">Lacks conserved residue(s) required for the propagation of feature annotation.</text>
</comment>
<dbReference type="RefSeq" id="WP_084058892.1">
    <property type="nucleotide sequence ID" value="NZ_FWXF01000022.1"/>
</dbReference>
<feature type="binding site" evidence="8">
    <location>
        <position position="782"/>
    </location>
    <ligand>
        <name>ATP</name>
        <dbReference type="ChEBI" id="CHEBI:30616"/>
    </ligand>
</feature>
<feature type="binding site" evidence="8">
    <location>
        <position position="339"/>
    </location>
    <ligand>
        <name>substrate</name>
    </ligand>
</feature>
<feature type="domain" description="PurM-like N-terminal" evidence="9">
    <location>
        <begin position="298"/>
        <end position="421"/>
    </location>
</feature>
<keyword evidence="5 8" id="KW-0658">Purine biosynthesis</keyword>
<feature type="active site" description="Proton acceptor" evidence="8">
    <location>
        <position position="318"/>
    </location>
</feature>
<evidence type="ECO:0000259" key="10">
    <source>
        <dbReference type="Pfam" id="PF02769"/>
    </source>
</evidence>
<dbReference type="InterPro" id="IPR010074">
    <property type="entry name" value="PRibForGlyAmidine_synth_PurL"/>
</dbReference>
<sequence>MAVRLEIALKPHLFDAQGSELCRMIHDYFGWRVGSARVIQVLTLDAGLNEEEVKAVRTEIFTNPVTQVSSTEPLARAQDFDWAVWVGFRPGVRDTAGSVALEAIADYLRRPLDPKAAAYTSKLFLLRDAPLSRHQVDVVARELLANDIIQQWRIYAPQDWDPREGIGIILPKVELAHTPTVQTLAVGSDQELQKLSDQRNLALNPRDIPVIRAYFLREDVREERRRVGLDLPTDVELEAISQARSDHCNHNTFRGKFYYRDLDSGDASVVDSLFKTCIEAPTLEIQRRKDWVVSVLWDNAGVARFDDDHHYVITAETHNSPSNMEAYGGALTGIVGVYRDPMGTGKGSRLIAGFYGYCVGPRDYAGPLRPHLHPRRLLDGVVEGVRDGGNKHGVPTVFGNLLYHPSYLGKCLVFVGAIGLMPQTVKGEPTEQKKPNPGDLIIMAGGRVGKDGIHGVTASSESYSEQTPAGHVQIGDPYTQKKMHDFLLEARDEGLITFITDNGGGGLSSSIGESAQMAGGAFVELDKVPLKYEGLDVWEIWVSESQERMTVAVRPENLDRFMELARLHEVECTVIGRYEDSGKLHLTYQGRTCAYLDLSFFREDFPQWEFEAQWRSPRSRGLTEPVLSEPEDWGRLLCDLLASPNLCSREWIQRQYDHEVQGTSAVKFLVGRDRDVPNDAAVIRPVLTSNRGLAVTQALHPTYAQIDTYHMVEASIDECVRRLLSVGGMLDEIGGVDNFCWPNIQYDPERNPDGRYKAAQLVRANWALRDMCLAYQIPLLSGKDSMYVDGHLPGAYGERHKVSGLPTLQFTATTVVPDVTRCLTMDVKMPGDLVYVLGITRNELGASEYYQHLGHVGLNIPRAHSEDFLRLYRALERAVAQGLCASCRAVGRGGLAVHGAMAAIAGRLGMTWDLSRVPAEGSLSHVALLFSESLGRFLVTVPPQREAAFQELMEGLPAARIGRVTEAPIFQIRGTDGKELVQVPVESLRKAWSGTWSQEPV</sequence>
<evidence type="ECO:0000313" key="12">
    <source>
        <dbReference type="EMBL" id="SMC27585.1"/>
    </source>
</evidence>
<feature type="binding site" evidence="8">
    <location>
        <position position="316"/>
    </location>
    <ligand>
        <name>Mg(2+)</name>
        <dbReference type="ChEBI" id="CHEBI:18420"/>
        <label>1</label>
    </ligand>
</feature>
<feature type="domain" description="PurM-like C-terminal" evidence="10">
    <location>
        <begin position="830"/>
        <end position="970"/>
    </location>
</feature>
<dbReference type="InterPro" id="IPR016188">
    <property type="entry name" value="PurM-like_N"/>
</dbReference>
<evidence type="ECO:0000259" key="11">
    <source>
        <dbReference type="Pfam" id="PF18072"/>
    </source>
</evidence>